<dbReference type="GO" id="GO:0005524">
    <property type="term" value="F:ATP binding"/>
    <property type="evidence" value="ECO:0007669"/>
    <property type="project" value="UniProtKB-KW"/>
</dbReference>
<evidence type="ECO:0000313" key="10">
    <source>
        <dbReference type="Proteomes" id="UP000744769"/>
    </source>
</evidence>
<dbReference type="GO" id="GO:0015421">
    <property type="term" value="F:ABC-type oligopeptide transporter activity"/>
    <property type="evidence" value="ECO:0007669"/>
    <property type="project" value="TreeGrafter"/>
</dbReference>
<dbReference type="InterPro" id="IPR003439">
    <property type="entry name" value="ABC_transporter-like_ATP-bd"/>
</dbReference>
<evidence type="ECO:0000256" key="1">
    <source>
        <dbReference type="ARBA" id="ARBA00004651"/>
    </source>
</evidence>
<evidence type="ECO:0000259" key="7">
    <source>
        <dbReference type="PROSITE" id="PS50893"/>
    </source>
</evidence>
<evidence type="ECO:0000256" key="2">
    <source>
        <dbReference type="ARBA" id="ARBA00022692"/>
    </source>
</evidence>
<feature type="transmembrane region" description="Helical" evidence="6">
    <location>
        <begin position="272"/>
        <end position="294"/>
    </location>
</feature>
<name>A0A967EG01_9MICO</name>
<feature type="transmembrane region" description="Helical" evidence="6">
    <location>
        <begin position="84"/>
        <end position="103"/>
    </location>
</feature>
<dbReference type="InterPro" id="IPR017871">
    <property type="entry name" value="ABC_transporter-like_CS"/>
</dbReference>
<keyword evidence="9" id="KW-0547">Nucleotide-binding</keyword>
<evidence type="ECO:0000256" key="4">
    <source>
        <dbReference type="ARBA" id="ARBA00023136"/>
    </source>
</evidence>
<dbReference type="GO" id="GO:0005886">
    <property type="term" value="C:plasma membrane"/>
    <property type="evidence" value="ECO:0007669"/>
    <property type="project" value="UniProtKB-SubCell"/>
</dbReference>
<dbReference type="EMBL" id="JAAOIV010000012">
    <property type="protein sequence ID" value="NHN57091.1"/>
    <property type="molecule type" value="Genomic_DNA"/>
</dbReference>
<feature type="transmembrane region" description="Helical" evidence="6">
    <location>
        <begin position="159"/>
        <end position="179"/>
    </location>
</feature>
<dbReference type="AlphaFoldDB" id="A0A967EG01"/>
<organism evidence="9 10">
    <name type="scientific">Metallococcus carri</name>
    <dbReference type="NCBI Taxonomy" id="1656884"/>
    <lineage>
        <taxon>Bacteria</taxon>
        <taxon>Bacillati</taxon>
        <taxon>Actinomycetota</taxon>
        <taxon>Actinomycetes</taxon>
        <taxon>Micrococcales</taxon>
        <taxon>Dermacoccaceae</taxon>
        <taxon>Metallococcus</taxon>
    </lineage>
</organism>
<protein>
    <submittedName>
        <fullName evidence="9">ABC transporter ATP-binding protein</fullName>
    </submittedName>
</protein>
<feature type="transmembrane region" description="Helical" evidence="6">
    <location>
        <begin position="185"/>
        <end position="206"/>
    </location>
</feature>
<evidence type="ECO:0000256" key="3">
    <source>
        <dbReference type="ARBA" id="ARBA00022989"/>
    </source>
</evidence>
<dbReference type="PANTHER" id="PTHR43394:SF1">
    <property type="entry name" value="ATP-BINDING CASSETTE SUB-FAMILY B MEMBER 10, MITOCHONDRIAL"/>
    <property type="match status" value="1"/>
</dbReference>
<dbReference type="RefSeq" id="WP_166198014.1">
    <property type="nucleotide sequence ID" value="NZ_JAAOIV010000012.1"/>
</dbReference>
<evidence type="ECO:0000256" key="6">
    <source>
        <dbReference type="SAM" id="Phobius"/>
    </source>
</evidence>
<feature type="domain" description="ABC transmembrane type-1" evidence="8">
    <location>
        <begin position="50"/>
        <end position="329"/>
    </location>
</feature>
<dbReference type="PANTHER" id="PTHR43394">
    <property type="entry name" value="ATP-DEPENDENT PERMEASE MDL1, MITOCHONDRIAL"/>
    <property type="match status" value="1"/>
</dbReference>
<dbReference type="InterPro" id="IPR036640">
    <property type="entry name" value="ABC1_TM_sf"/>
</dbReference>
<feature type="region of interest" description="Disordered" evidence="5">
    <location>
        <begin position="1"/>
        <end position="28"/>
    </location>
</feature>
<dbReference type="InterPro" id="IPR027417">
    <property type="entry name" value="P-loop_NTPase"/>
</dbReference>
<comment type="caution">
    <text evidence="9">The sequence shown here is derived from an EMBL/GenBank/DDBJ whole genome shotgun (WGS) entry which is preliminary data.</text>
</comment>
<dbReference type="Gene3D" id="3.40.50.300">
    <property type="entry name" value="P-loop containing nucleotide triphosphate hydrolases"/>
    <property type="match status" value="1"/>
</dbReference>
<sequence length="583" mass="61701">MTEAEWPSPPARSVRPVFDPYADPGEPPRDSPRRYLWWLVRSQPGRILRGALFGSLWMVGLVLPPPLLAEAVDRGLARNDFGALAWWAAALFAVGLFTAWVSIMRHRTMTQVRWDAQFRTVQVVTRQAVRLGAALQHKASAHEAVTIGVGDVRTIGQTLTMTGPGVGGLLAYAVVAVLLLQISAVLALVVLLGVPLLLLIVGPLLVRLQRAQGSYREVQADLTARLGDVVGGLGVLAALGGKEPVAQRFRRRSADLVAEGYRVGRVSSWVEALALGLPGLFAAIVVWLTARMAADGSLTIGQLVAVYGYTAVLAVPVASFLEAAYDLTGGLVAARRVTDFLALDPEGEAGGIRQGPDGQATLHDPVSGVRLTAGGLTALVSARPADAAAVAERLAGFAPGGRWGETPLEQLDKAIVRRRILLADNDAHIFGGTLREVLSGAHKPADDRLGEALHIAAAEDVATALRGLDAPIDAHGRILSGGQRQRVRLARALAADPEVLIAVEPTSALDSHTEARVVERLRTARAGRSTLLVGTSALLLDRADAVIFLVDGQVVAQGSHRELLDGNPAYRALVSRETAGDLE</sequence>
<gene>
    <name evidence="9" type="ORF">G9U51_15075</name>
</gene>
<dbReference type="Proteomes" id="UP000744769">
    <property type="component" value="Unassembled WGS sequence"/>
</dbReference>
<dbReference type="PROSITE" id="PS50929">
    <property type="entry name" value="ABC_TM1F"/>
    <property type="match status" value="1"/>
</dbReference>
<proteinExistence type="predicted"/>
<feature type="transmembrane region" description="Helical" evidence="6">
    <location>
        <begin position="300"/>
        <end position="321"/>
    </location>
</feature>
<dbReference type="InterPro" id="IPR039421">
    <property type="entry name" value="Type_1_exporter"/>
</dbReference>
<dbReference type="Pfam" id="PF00664">
    <property type="entry name" value="ABC_membrane"/>
    <property type="match status" value="1"/>
</dbReference>
<keyword evidence="3 6" id="KW-1133">Transmembrane helix</keyword>
<keyword evidence="4 6" id="KW-0472">Membrane</keyword>
<keyword evidence="10" id="KW-1185">Reference proteome</keyword>
<comment type="subcellular location">
    <subcellularLocation>
        <location evidence="1">Cell membrane</location>
        <topology evidence="1">Multi-pass membrane protein</topology>
    </subcellularLocation>
</comment>
<keyword evidence="2 6" id="KW-0812">Transmembrane</keyword>
<dbReference type="GO" id="GO:0016887">
    <property type="term" value="F:ATP hydrolysis activity"/>
    <property type="evidence" value="ECO:0007669"/>
    <property type="project" value="InterPro"/>
</dbReference>
<evidence type="ECO:0000256" key="5">
    <source>
        <dbReference type="SAM" id="MobiDB-lite"/>
    </source>
</evidence>
<dbReference type="InterPro" id="IPR011527">
    <property type="entry name" value="ABC1_TM_dom"/>
</dbReference>
<evidence type="ECO:0000313" key="9">
    <source>
        <dbReference type="EMBL" id="NHN57091.1"/>
    </source>
</evidence>
<dbReference type="SUPFAM" id="SSF90123">
    <property type="entry name" value="ABC transporter transmembrane region"/>
    <property type="match status" value="1"/>
</dbReference>
<dbReference type="Pfam" id="PF00005">
    <property type="entry name" value="ABC_tran"/>
    <property type="match status" value="1"/>
</dbReference>
<dbReference type="SUPFAM" id="SSF52540">
    <property type="entry name" value="P-loop containing nucleoside triphosphate hydrolases"/>
    <property type="match status" value="1"/>
</dbReference>
<evidence type="ECO:0000259" key="8">
    <source>
        <dbReference type="PROSITE" id="PS50929"/>
    </source>
</evidence>
<feature type="transmembrane region" description="Helical" evidence="6">
    <location>
        <begin position="47"/>
        <end position="64"/>
    </location>
</feature>
<feature type="domain" description="ABC transporter" evidence="7">
    <location>
        <begin position="275"/>
        <end position="576"/>
    </location>
</feature>
<dbReference type="Gene3D" id="1.20.1560.10">
    <property type="entry name" value="ABC transporter type 1, transmembrane domain"/>
    <property type="match status" value="1"/>
</dbReference>
<accession>A0A967EG01</accession>
<dbReference type="PROSITE" id="PS50893">
    <property type="entry name" value="ABC_TRANSPORTER_2"/>
    <property type="match status" value="1"/>
</dbReference>
<keyword evidence="9" id="KW-0067">ATP-binding</keyword>
<reference evidence="9" key="1">
    <citation type="submission" date="2020-03" db="EMBL/GenBank/DDBJ databases">
        <title>Draft sequencing of Calidifontibacter sp. DB0510.</title>
        <authorList>
            <person name="Kim D.-U."/>
        </authorList>
    </citation>
    <scope>NUCLEOTIDE SEQUENCE</scope>
    <source>
        <strain evidence="9">DB0510</strain>
    </source>
</reference>
<dbReference type="PROSITE" id="PS00211">
    <property type="entry name" value="ABC_TRANSPORTER_1"/>
    <property type="match status" value="1"/>
</dbReference>